<dbReference type="GeneID" id="128310969"/>
<name>A0A6J1Z2X9_ACIJB</name>
<feature type="region of interest" description="Disordered" evidence="1">
    <location>
        <begin position="68"/>
        <end position="91"/>
    </location>
</feature>
<gene>
    <name evidence="3" type="primary">LOC128310969</name>
</gene>
<reference evidence="3" key="2">
    <citation type="submission" date="2025-08" db="UniProtKB">
        <authorList>
            <consortium name="RefSeq"/>
        </authorList>
    </citation>
    <scope>IDENTIFICATION</scope>
    <source>
        <tissue evidence="3">Blood</tissue>
    </source>
</reference>
<evidence type="ECO:0000256" key="1">
    <source>
        <dbReference type="SAM" id="MobiDB-lite"/>
    </source>
</evidence>
<organism evidence="2 3">
    <name type="scientific">Acinonyx jubatus</name>
    <name type="common">Cheetah</name>
    <dbReference type="NCBI Taxonomy" id="32536"/>
    <lineage>
        <taxon>Eukaryota</taxon>
        <taxon>Metazoa</taxon>
        <taxon>Chordata</taxon>
        <taxon>Craniata</taxon>
        <taxon>Vertebrata</taxon>
        <taxon>Euteleostomi</taxon>
        <taxon>Mammalia</taxon>
        <taxon>Eutheria</taxon>
        <taxon>Laurasiatheria</taxon>
        <taxon>Carnivora</taxon>
        <taxon>Feliformia</taxon>
        <taxon>Felidae</taxon>
        <taxon>Felinae</taxon>
        <taxon>Acinonyx</taxon>
    </lineage>
</organism>
<proteinExistence type="predicted"/>
<evidence type="ECO:0000313" key="3">
    <source>
        <dbReference type="RefSeq" id="XP_026911716.2"/>
    </source>
</evidence>
<protein>
    <submittedName>
        <fullName evidence="3">Transport and Golgi organization protein 1 homolog</fullName>
    </submittedName>
</protein>
<sequence length="91" mass="10293">MSDLPLESCPCCTASSISRSMNQRNVFKKLKEIKFLSDEALKLKEDIKTVEYFNEILSDSLQSARATLQSEREKNVKNNGLSQDGNGEFED</sequence>
<dbReference type="Proteomes" id="UP001652583">
    <property type="component" value="Chromosome C1"/>
</dbReference>
<keyword evidence="2" id="KW-1185">Reference proteome</keyword>
<evidence type="ECO:0000313" key="2">
    <source>
        <dbReference type="Proteomes" id="UP001652583"/>
    </source>
</evidence>
<accession>A0A6J1Z2X9</accession>
<reference evidence="2" key="1">
    <citation type="submission" date="2025-05" db="UniProtKB">
        <authorList>
            <consortium name="RefSeq"/>
        </authorList>
    </citation>
    <scope>NUCLEOTIDE SEQUENCE [LARGE SCALE GENOMIC DNA]</scope>
</reference>
<dbReference type="RefSeq" id="XP_026911716.2">
    <property type="nucleotide sequence ID" value="XM_027055915.2"/>
</dbReference>